<reference evidence="2" key="1">
    <citation type="submission" date="2019-08" db="EMBL/GenBank/DDBJ databases">
        <authorList>
            <person name="Kucharzyk K."/>
            <person name="Murdoch R.W."/>
            <person name="Higgins S."/>
            <person name="Loffler F."/>
        </authorList>
    </citation>
    <scope>NUCLEOTIDE SEQUENCE</scope>
</reference>
<dbReference type="Gene3D" id="3.40.50.2000">
    <property type="entry name" value="Glycogen Phosphorylase B"/>
    <property type="match status" value="1"/>
</dbReference>
<dbReference type="AlphaFoldDB" id="A0A645GLY4"/>
<evidence type="ECO:0000256" key="1">
    <source>
        <dbReference type="ARBA" id="ARBA00006047"/>
    </source>
</evidence>
<comment type="similarity">
    <text evidence="1">Belongs to the glycogen phosphorylase family.</text>
</comment>
<dbReference type="GO" id="GO:0005980">
    <property type="term" value="P:glycogen catabolic process"/>
    <property type="evidence" value="ECO:0007669"/>
    <property type="project" value="TreeGrafter"/>
</dbReference>
<dbReference type="EC" id="2.4.1.1" evidence="2"/>
<proteinExistence type="inferred from homology"/>
<dbReference type="SUPFAM" id="SSF53756">
    <property type="entry name" value="UDP-Glycosyltransferase/glycogen phosphorylase"/>
    <property type="match status" value="1"/>
</dbReference>
<name>A0A645GLY4_9ZZZZ</name>
<accession>A0A645GLY4</accession>
<keyword evidence="2" id="KW-0808">Transferase</keyword>
<evidence type="ECO:0000313" key="2">
    <source>
        <dbReference type="EMBL" id="MPN27951.1"/>
    </source>
</evidence>
<comment type="caution">
    <text evidence="2">The sequence shown here is derived from an EMBL/GenBank/DDBJ whole genome shotgun (WGS) entry which is preliminary data.</text>
</comment>
<dbReference type="PANTHER" id="PTHR11468:SF3">
    <property type="entry name" value="GLYCOGEN PHOSPHORYLASE, LIVER FORM"/>
    <property type="match status" value="1"/>
</dbReference>
<protein>
    <submittedName>
        <fullName evidence="2">Maltodextrin phosphorylase</fullName>
        <ecNumber evidence="2">2.4.1.1</ecNumber>
    </submittedName>
</protein>
<dbReference type="GO" id="GO:0005737">
    <property type="term" value="C:cytoplasm"/>
    <property type="evidence" value="ECO:0007669"/>
    <property type="project" value="TreeGrafter"/>
</dbReference>
<dbReference type="PANTHER" id="PTHR11468">
    <property type="entry name" value="GLYCOGEN PHOSPHORYLASE"/>
    <property type="match status" value="1"/>
</dbReference>
<dbReference type="EMBL" id="VSSQ01078020">
    <property type="protein sequence ID" value="MPN27951.1"/>
    <property type="molecule type" value="Genomic_DNA"/>
</dbReference>
<sequence>MAKKIISFICELANLINNDRDVKGRLKVLYVEDYNVTLAEMLMPTADISEQISLSGTEASGTGNMKLMINGAITLGTLDGANVEINQVVGNENMFLFGMKTPEVDALRKRGYFPMEYYNNNTELHHVIDYINNGINGKPFPEIGATIMHHDPYMVLADFNDYRAAQNHAEEVWKNRRQWNQMSLKNIAEAGIFSADRAINEYADKIWHTTKTIF</sequence>
<organism evidence="2">
    <name type="scientific">bioreactor metagenome</name>
    <dbReference type="NCBI Taxonomy" id="1076179"/>
    <lineage>
        <taxon>unclassified sequences</taxon>
        <taxon>metagenomes</taxon>
        <taxon>ecological metagenomes</taxon>
    </lineage>
</organism>
<dbReference type="InterPro" id="IPR000811">
    <property type="entry name" value="Glyco_trans_35"/>
</dbReference>
<gene>
    <name evidence="2" type="primary">malP_16</name>
    <name evidence="2" type="ORF">SDC9_175385</name>
</gene>
<dbReference type="GO" id="GO:0030170">
    <property type="term" value="F:pyridoxal phosphate binding"/>
    <property type="evidence" value="ECO:0007669"/>
    <property type="project" value="TreeGrafter"/>
</dbReference>
<keyword evidence="2" id="KW-0328">Glycosyltransferase</keyword>
<dbReference type="Pfam" id="PF00343">
    <property type="entry name" value="Phosphorylase"/>
    <property type="match status" value="1"/>
</dbReference>
<dbReference type="GO" id="GO:0008184">
    <property type="term" value="F:glycogen phosphorylase activity"/>
    <property type="evidence" value="ECO:0007669"/>
    <property type="project" value="InterPro"/>
</dbReference>